<sequence length="364" mass="41125">MNINYIYGKQRTDMIKKFTKLTFLVLFSATTFAQTAPPATGTTGQNPQRARRGGQMGYTVTVVNDTKVNVDTAAVNAAFKSVYPPFAGADGYRTARQVTMRVIDTAKNFTLSAKPGAFVVNSKWIKDKKNAAQFQYHLQEALHKNWASVDTIKKDGFQLVFINKNSDFVPSIKAELIDTYFKSYPQLVAMFNEKAPHEVVFVTDTAYTGVAEASGNRILFSTKYMKSHPTDIDVVTHEGMHLVQGYGYGSGPVWLTEGIADFIRYKFGVDNIGSKWTMPELSRLSADQLKQKYKNSYRITARFFEWIDQKVKPGMIIQLDKELRNHTYTDATWAALSGKTIDELWDDYAKNPEITIKYSGKERP</sequence>
<dbReference type="InterPro" id="IPR007541">
    <property type="entry name" value="Uncharacterised_BSP"/>
</dbReference>
<keyword evidence="1" id="KW-0732">Signal</keyword>
<dbReference type="EMBL" id="JBHUON010000031">
    <property type="protein sequence ID" value="MFD2866664.1"/>
    <property type="molecule type" value="Genomic_DNA"/>
</dbReference>
<proteinExistence type="predicted"/>
<dbReference type="RefSeq" id="WP_377130305.1">
    <property type="nucleotide sequence ID" value="NZ_JBHUHN010000001.1"/>
</dbReference>
<dbReference type="Pfam" id="PF04450">
    <property type="entry name" value="BSP"/>
    <property type="match status" value="1"/>
</dbReference>
<comment type="caution">
    <text evidence="2">The sequence shown here is derived from an EMBL/GenBank/DDBJ whole genome shotgun (WGS) entry which is preliminary data.</text>
</comment>
<evidence type="ECO:0000256" key="1">
    <source>
        <dbReference type="SAM" id="SignalP"/>
    </source>
</evidence>
<protein>
    <submittedName>
        <fullName evidence="2">Basic secretory protein-like protein</fullName>
    </submittedName>
</protein>
<feature type="signal peptide" evidence="1">
    <location>
        <begin position="1"/>
        <end position="33"/>
    </location>
</feature>
<gene>
    <name evidence="2" type="ORF">ACFSYC_18350</name>
</gene>
<feature type="chain" id="PRO_5047423685" evidence="1">
    <location>
        <begin position="34"/>
        <end position="364"/>
    </location>
</feature>
<accession>A0ABW5XUM8</accession>
<reference evidence="3" key="1">
    <citation type="journal article" date="2019" name="Int. J. Syst. Evol. Microbiol.">
        <title>The Global Catalogue of Microorganisms (GCM) 10K type strain sequencing project: providing services to taxonomists for standard genome sequencing and annotation.</title>
        <authorList>
            <consortium name="The Broad Institute Genomics Platform"/>
            <consortium name="The Broad Institute Genome Sequencing Center for Infectious Disease"/>
            <person name="Wu L."/>
            <person name="Ma J."/>
        </authorList>
    </citation>
    <scope>NUCLEOTIDE SEQUENCE [LARGE SCALE GENOMIC DNA]</scope>
    <source>
        <strain evidence="3">KCTC 52232</strain>
    </source>
</reference>
<dbReference type="PANTHER" id="PTHR33321">
    <property type="match status" value="1"/>
</dbReference>
<evidence type="ECO:0000313" key="3">
    <source>
        <dbReference type="Proteomes" id="UP001597601"/>
    </source>
</evidence>
<dbReference type="Proteomes" id="UP001597601">
    <property type="component" value="Unassembled WGS sequence"/>
</dbReference>
<dbReference type="PANTHER" id="PTHR33321:SF12">
    <property type="entry name" value="PLANT BASIC SECRETORY PROTEIN (BSP) FAMILY PROTEIN"/>
    <property type="match status" value="1"/>
</dbReference>
<organism evidence="2 3">
    <name type="scientific">Mucilaginibacter antarcticus</name>
    <dbReference type="NCBI Taxonomy" id="1855725"/>
    <lineage>
        <taxon>Bacteria</taxon>
        <taxon>Pseudomonadati</taxon>
        <taxon>Bacteroidota</taxon>
        <taxon>Sphingobacteriia</taxon>
        <taxon>Sphingobacteriales</taxon>
        <taxon>Sphingobacteriaceae</taxon>
        <taxon>Mucilaginibacter</taxon>
    </lineage>
</organism>
<evidence type="ECO:0000313" key="2">
    <source>
        <dbReference type="EMBL" id="MFD2866664.1"/>
    </source>
</evidence>
<name>A0ABW5XUM8_9SPHI</name>
<keyword evidence="3" id="KW-1185">Reference proteome</keyword>